<evidence type="ECO:0000313" key="2">
    <source>
        <dbReference type="Proteomes" id="UP001176941"/>
    </source>
</evidence>
<gene>
    <name evidence="1" type="ORF">MRATA1EN1_LOCUS27139</name>
</gene>
<sequence>MELEKPKGAIPCQCGRRNPSWIWLVEGWGGDGAAGGSAAGYGHMGELLRPRFHMLCRLQLPEDEEIKRPNCAPR</sequence>
<name>A0ABN8ZW05_RANTA</name>
<organism evidence="1 2">
    <name type="scientific">Rangifer tarandus platyrhynchus</name>
    <name type="common">Svalbard reindeer</name>
    <dbReference type="NCBI Taxonomy" id="3082113"/>
    <lineage>
        <taxon>Eukaryota</taxon>
        <taxon>Metazoa</taxon>
        <taxon>Chordata</taxon>
        <taxon>Craniata</taxon>
        <taxon>Vertebrata</taxon>
        <taxon>Euteleostomi</taxon>
        <taxon>Mammalia</taxon>
        <taxon>Eutheria</taxon>
        <taxon>Laurasiatheria</taxon>
        <taxon>Artiodactyla</taxon>
        <taxon>Ruminantia</taxon>
        <taxon>Pecora</taxon>
        <taxon>Cervidae</taxon>
        <taxon>Odocoileinae</taxon>
        <taxon>Rangifer</taxon>
    </lineage>
</organism>
<dbReference type="EMBL" id="OX459943">
    <property type="protein sequence ID" value="CAI9178177.1"/>
    <property type="molecule type" value="Genomic_DNA"/>
</dbReference>
<proteinExistence type="predicted"/>
<protein>
    <submittedName>
        <fullName evidence="1">Uncharacterized protein</fullName>
    </submittedName>
</protein>
<dbReference type="Proteomes" id="UP001176941">
    <property type="component" value="Chromosome 7"/>
</dbReference>
<keyword evidence="2" id="KW-1185">Reference proteome</keyword>
<evidence type="ECO:0000313" key="1">
    <source>
        <dbReference type="EMBL" id="CAI9178177.1"/>
    </source>
</evidence>
<reference evidence="1" key="1">
    <citation type="submission" date="2023-04" db="EMBL/GenBank/DDBJ databases">
        <authorList>
            <consortium name="ELIXIR-Norway"/>
        </authorList>
    </citation>
    <scope>NUCLEOTIDE SEQUENCE [LARGE SCALE GENOMIC DNA]</scope>
</reference>
<accession>A0ABN8ZW05</accession>